<dbReference type="EMBL" id="NKQK01000023">
    <property type="protein sequence ID" value="PSR96667.1"/>
    <property type="molecule type" value="Genomic_DNA"/>
</dbReference>
<dbReference type="STRING" id="1590841.A0A2R6PUG5"/>
<name>A0A2R6PUG5_ACTCC</name>
<evidence type="ECO:0000313" key="5">
    <source>
        <dbReference type="Proteomes" id="UP000241394"/>
    </source>
</evidence>
<dbReference type="InterPro" id="IPR016024">
    <property type="entry name" value="ARM-type_fold"/>
</dbReference>
<sequence>MPVKAAVSTRELQHRVLACLHKLSDRDTHSAAAAELDSIASTLPSASLPPFLSSISATAASDRSPVRTQCLRLISLLSQSHGDALSPHLSKLLSAVLRRLRDPDSAVRSACVAASSSIASHITKPPFTSILKPLLDSLVTEQDHNAQIGAALCLAAAIDASPDPNPPYLKNLLPRLEKLLRSDCFKAKPAMLMLIGSIIDAGAASNRQVLKNLVPRLVEFIGSEDWAARKAAAEALVKLATAEGDLLAELKSDCLKTFEAKKFDKVKIVRETMHQLMEVWKEIPDVSDEVSSPPQPQSSAREDASDGRYPPGSKISSTVTSQAPQTRKKSIPTNRTCSPNGSAARNPLDSTGKKSGQAIFRKLDRQKPTDRKIETWDDNCSDEKGCSETGEKARSRFTKPEAKGALFKKNDDDKKLNIGGVKAGSRVVPCHVESSGSTAVVSSSIAEDIHSKQKECEDLSLIRKQLVNIENQQSSLLDLLQKFMGSSQNGMRSLERRVHGLELALDEISYDLAVTTGRMSKINSEGPTCCKLPGAEFLSPKFWRRTEPGNSTPQFPLSRGNQNGNAETLRLENRRFQLRGSGGFTVNPLAKVHSDSHGISEVSSSRVSKSLQVDA</sequence>
<reference evidence="4 5" key="1">
    <citation type="submission" date="2017-07" db="EMBL/GenBank/DDBJ databases">
        <title>An improved, manually edited Actinidia chinensis var. chinensis (kiwifruit) genome highlights the challenges associated with draft genomes and gene prediction in plants.</title>
        <authorList>
            <person name="Pilkington S."/>
            <person name="Crowhurst R."/>
            <person name="Hilario E."/>
            <person name="Nardozza S."/>
            <person name="Fraser L."/>
            <person name="Peng Y."/>
            <person name="Gunaseelan K."/>
            <person name="Simpson R."/>
            <person name="Tahir J."/>
            <person name="Deroles S."/>
            <person name="Templeton K."/>
            <person name="Luo Z."/>
            <person name="Davy M."/>
            <person name="Cheng C."/>
            <person name="Mcneilage M."/>
            <person name="Scaglione D."/>
            <person name="Liu Y."/>
            <person name="Zhang Q."/>
            <person name="Datson P."/>
            <person name="De Silva N."/>
            <person name="Gardiner S."/>
            <person name="Bassett H."/>
            <person name="Chagne D."/>
            <person name="Mccallum J."/>
            <person name="Dzierzon H."/>
            <person name="Deng C."/>
            <person name="Wang Y.-Y."/>
            <person name="Barron N."/>
            <person name="Manako K."/>
            <person name="Bowen J."/>
            <person name="Foster T."/>
            <person name="Erridge Z."/>
            <person name="Tiffin H."/>
            <person name="Waite C."/>
            <person name="Davies K."/>
            <person name="Grierson E."/>
            <person name="Laing W."/>
            <person name="Kirk R."/>
            <person name="Chen X."/>
            <person name="Wood M."/>
            <person name="Montefiori M."/>
            <person name="Brummell D."/>
            <person name="Schwinn K."/>
            <person name="Catanach A."/>
            <person name="Fullerton C."/>
            <person name="Li D."/>
            <person name="Meiyalaghan S."/>
            <person name="Nieuwenhuizen N."/>
            <person name="Read N."/>
            <person name="Prakash R."/>
            <person name="Hunter D."/>
            <person name="Zhang H."/>
            <person name="Mckenzie M."/>
            <person name="Knabel M."/>
            <person name="Harris A."/>
            <person name="Allan A."/>
            <person name="Chen A."/>
            <person name="Janssen B."/>
            <person name="Plunkett B."/>
            <person name="Dwamena C."/>
            <person name="Voogd C."/>
            <person name="Leif D."/>
            <person name="Lafferty D."/>
            <person name="Souleyre E."/>
            <person name="Varkonyi-Gasic E."/>
            <person name="Gambi F."/>
            <person name="Hanley J."/>
            <person name="Yao J.-L."/>
            <person name="Cheung J."/>
            <person name="David K."/>
            <person name="Warren B."/>
            <person name="Marsh K."/>
            <person name="Snowden K."/>
            <person name="Lin-Wang K."/>
            <person name="Brian L."/>
            <person name="Martinez-Sanchez M."/>
            <person name="Wang M."/>
            <person name="Ileperuma N."/>
            <person name="Macnee N."/>
            <person name="Campin R."/>
            <person name="Mcatee P."/>
            <person name="Drummond R."/>
            <person name="Espley R."/>
            <person name="Ireland H."/>
            <person name="Wu R."/>
            <person name="Atkinson R."/>
            <person name="Karunairetnam S."/>
            <person name="Bulley S."/>
            <person name="Chunkath S."/>
            <person name="Hanley Z."/>
            <person name="Storey R."/>
            <person name="Thrimawithana A."/>
            <person name="Thomson S."/>
            <person name="David C."/>
            <person name="Testolin R."/>
        </authorList>
    </citation>
    <scope>NUCLEOTIDE SEQUENCE [LARGE SCALE GENOMIC DNA]</scope>
    <source>
        <strain evidence="5">cv. Red5</strain>
        <tissue evidence="4">Young leaf</tissue>
    </source>
</reference>
<dbReference type="InParanoid" id="A0A2R6PUG5"/>
<reference evidence="5" key="2">
    <citation type="journal article" date="2018" name="BMC Genomics">
        <title>A manually annotated Actinidia chinensis var. chinensis (kiwifruit) genome highlights the challenges associated with draft genomes and gene prediction in plants.</title>
        <authorList>
            <person name="Pilkington S.M."/>
            <person name="Crowhurst R."/>
            <person name="Hilario E."/>
            <person name="Nardozza S."/>
            <person name="Fraser L."/>
            <person name="Peng Y."/>
            <person name="Gunaseelan K."/>
            <person name="Simpson R."/>
            <person name="Tahir J."/>
            <person name="Deroles S.C."/>
            <person name="Templeton K."/>
            <person name="Luo Z."/>
            <person name="Davy M."/>
            <person name="Cheng C."/>
            <person name="McNeilage M."/>
            <person name="Scaglione D."/>
            <person name="Liu Y."/>
            <person name="Zhang Q."/>
            <person name="Datson P."/>
            <person name="De Silva N."/>
            <person name="Gardiner S.E."/>
            <person name="Bassett H."/>
            <person name="Chagne D."/>
            <person name="McCallum J."/>
            <person name="Dzierzon H."/>
            <person name="Deng C."/>
            <person name="Wang Y.Y."/>
            <person name="Barron L."/>
            <person name="Manako K."/>
            <person name="Bowen J."/>
            <person name="Foster T.M."/>
            <person name="Erridge Z.A."/>
            <person name="Tiffin H."/>
            <person name="Waite C.N."/>
            <person name="Davies K.M."/>
            <person name="Grierson E.P."/>
            <person name="Laing W.A."/>
            <person name="Kirk R."/>
            <person name="Chen X."/>
            <person name="Wood M."/>
            <person name="Montefiori M."/>
            <person name="Brummell D.A."/>
            <person name="Schwinn K.E."/>
            <person name="Catanach A."/>
            <person name="Fullerton C."/>
            <person name="Li D."/>
            <person name="Meiyalaghan S."/>
            <person name="Nieuwenhuizen N."/>
            <person name="Read N."/>
            <person name="Prakash R."/>
            <person name="Hunter D."/>
            <person name="Zhang H."/>
            <person name="McKenzie M."/>
            <person name="Knabel M."/>
            <person name="Harris A."/>
            <person name="Allan A.C."/>
            <person name="Gleave A."/>
            <person name="Chen A."/>
            <person name="Janssen B.J."/>
            <person name="Plunkett B."/>
            <person name="Ampomah-Dwamena C."/>
            <person name="Voogd C."/>
            <person name="Leif D."/>
            <person name="Lafferty D."/>
            <person name="Souleyre E.J.F."/>
            <person name="Varkonyi-Gasic E."/>
            <person name="Gambi F."/>
            <person name="Hanley J."/>
            <person name="Yao J.L."/>
            <person name="Cheung J."/>
            <person name="David K.M."/>
            <person name="Warren B."/>
            <person name="Marsh K."/>
            <person name="Snowden K.C."/>
            <person name="Lin-Wang K."/>
            <person name="Brian L."/>
            <person name="Martinez-Sanchez M."/>
            <person name="Wang M."/>
            <person name="Ileperuma N."/>
            <person name="Macnee N."/>
            <person name="Campin R."/>
            <person name="McAtee P."/>
            <person name="Drummond R.S.M."/>
            <person name="Espley R.V."/>
            <person name="Ireland H.S."/>
            <person name="Wu R."/>
            <person name="Atkinson R.G."/>
            <person name="Karunairetnam S."/>
            <person name="Bulley S."/>
            <person name="Chunkath S."/>
            <person name="Hanley Z."/>
            <person name="Storey R."/>
            <person name="Thrimawithana A.H."/>
            <person name="Thomson S."/>
            <person name="David C."/>
            <person name="Testolin R."/>
            <person name="Huang H."/>
            <person name="Hellens R.P."/>
            <person name="Schaffer R.J."/>
        </authorList>
    </citation>
    <scope>NUCLEOTIDE SEQUENCE [LARGE SCALE GENOMIC DNA]</scope>
    <source>
        <strain evidence="5">cv. Red5</strain>
    </source>
</reference>
<evidence type="ECO:0000313" key="4">
    <source>
        <dbReference type="EMBL" id="PSR96667.1"/>
    </source>
</evidence>
<dbReference type="InterPro" id="IPR057600">
    <property type="entry name" value="TORTIFOLIA1/SINE1-2_N"/>
</dbReference>
<feature type="compositionally biased region" description="Basic and acidic residues" evidence="2">
    <location>
        <begin position="361"/>
        <end position="397"/>
    </location>
</feature>
<dbReference type="InterPro" id="IPR011989">
    <property type="entry name" value="ARM-like"/>
</dbReference>
<dbReference type="OrthoDB" id="1904066at2759"/>
<dbReference type="InterPro" id="IPR021133">
    <property type="entry name" value="HEAT_type_2"/>
</dbReference>
<dbReference type="Pfam" id="PF24714">
    <property type="entry name" value="TOR1L1_N"/>
    <property type="match status" value="1"/>
</dbReference>
<dbReference type="PANTHER" id="PTHR31355:SF8">
    <property type="entry name" value="TORTIFOLIA1-LIKE PROTEIN 3"/>
    <property type="match status" value="1"/>
</dbReference>
<evidence type="ECO:0000259" key="3">
    <source>
        <dbReference type="Pfam" id="PF24714"/>
    </source>
</evidence>
<dbReference type="SUPFAM" id="SSF48371">
    <property type="entry name" value="ARM repeat"/>
    <property type="match status" value="1"/>
</dbReference>
<dbReference type="GO" id="GO:0008017">
    <property type="term" value="F:microtubule binding"/>
    <property type="evidence" value="ECO:0007669"/>
    <property type="project" value="InterPro"/>
</dbReference>
<dbReference type="FunFam" id="1.25.10.10:FF:000549">
    <property type="entry name" value="ARM repeat superfamily protein"/>
    <property type="match status" value="1"/>
</dbReference>
<dbReference type="OMA" id="DAPKNTC"/>
<dbReference type="InterPro" id="IPR033337">
    <property type="entry name" value="TORTIFOLIA1/SINE1-2"/>
</dbReference>
<gene>
    <name evidence="4" type="ORF">CEY00_Acc26719</name>
</gene>
<dbReference type="FunCoup" id="A0A2R6PUG5">
    <property type="interactions" value="2499"/>
</dbReference>
<dbReference type="Gene3D" id="1.25.10.10">
    <property type="entry name" value="Leucine-rich Repeat Variant"/>
    <property type="match status" value="1"/>
</dbReference>
<keyword evidence="5" id="KW-1185">Reference proteome</keyword>
<dbReference type="PROSITE" id="PS50077">
    <property type="entry name" value="HEAT_REPEAT"/>
    <property type="match status" value="1"/>
</dbReference>
<evidence type="ECO:0000256" key="2">
    <source>
        <dbReference type="SAM" id="MobiDB-lite"/>
    </source>
</evidence>
<comment type="caution">
    <text evidence="4">The sequence shown here is derived from an EMBL/GenBank/DDBJ whole genome shotgun (WGS) entry which is preliminary data.</text>
</comment>
<feature type="compositionally biased region" description="Polar residues" evidence="2">
    <location>
        <begin position="314"/>
        <end position="343"/>
    </location>
</feature>
<accession>A0A2R6PUG5</accession>
<feature type="repeat" description="HEAT" evidence="1">
    <location>
        <begin position="213"/>
        <end position="249"/>
    </location>
</feature>
<feature type="domain" description="TORTIFOLIA1/SINE1-2 N-terminal" evidence="3">
    <location>
        <begin position="10"/>
        <end position="282"/>
    </location>
</feature>
<feature type="region of interest" description="Disordered" evidence="2">
    <location>
        <begin position="285"/>
        <end position="397"/>
    </location>
</feature>
<organism evidence="4 5">
    <name type="scientific">Actinidia chinensis var. chinensis</name>
    <name type="common">Chinese soft-hair kiwi</name>
    <dbReference type="NCBI Taxonomy" id="1590841"/>
    <lineage>
        <taxon>Eukaryota</taxon>
        <taxon>Viridiplantae</taxon>
        <taxon>Streptophyta</taxon>
        <taxon>Embryophyta</taxon>
        <taxon>Tracheophyta</taxon>
        <taxon>Spermatophyta</taxon>
        <taxon>Magnoliopsida</taxon>
        <taxon>eudicotyledons</taxon>
        <taxon>Gunneridae</taxon>
        <taxon>Pentapetalae</taxon>
        <taxon>asterids</taxon>
        <taxon>Ericales</taxon>
        <taxon>Actinidiaceae</taxon>
        <taxon>Actinidia</taxon>
    </lineage>
</organism>
<dbReference type="GO" id="GO:0005874">
    <property type="term" value="C:microtubule"/>
    <property type="evidence" value="ECO:0007669"/>
    <property type="project" value="InterPro"/>
</dbReference>
<evidence type="ECO:0000256" key="1">
    <source>
        <dbReference type="PROSITE-ProRule" id="PRU00103"/>
    </source>
</evidence>
<dbReference type="AlphaFoldDB" id="A0A2R6PUG5"/>
<dbReference type="Gramene" id="PSR96667">
    <property type="protein sequence ID" value="PSR96667"/>
    <property type="gene ID" value="CEY00_Acc26719"/>
</dbReference>
<protein>
    <submittedName>
        <fullName evidence="4">Microtubule-associated protein</fullName>
    </submittedName>
</protein>
<dbReference type="PANTHER" id="PTHR31355">
    <property type="entry name" value="MICROTUBULE-ASSOCIATED PROTEIN TORTIFOLIA1"/>
    <property type="match status" value="1"/>
</dbReference>
<dbReference type="Proteomes" id="UP000241394">
    <property type="component" value="Chromosome LG23"/>
</dbReference>
<proteinExistence type="predicted"/>